<evidence type="ECO:0000313" key="1">
    <source>
        <dbReference type="EMBL" id="KAF3554741.1"/>
    </source>
</evidence>
<dbReference type="EMBL" id="QGKX02000996">
    <property type="protein sequence ID" value="KAF3554741.1"/>
    <property type="molecule type" value="Genomic_DNA"/>
</dbReference>
<gene>
    <name evidence="1" type="ORF">F2Q69_00011008</name>
</gene>
<dbReference type="Proteomes" id="UP000712600">
    <property type="component" value="Unassembled WGS sequence"/>
</dbReference>
<organism evidence="1 2">
    <name type="scientific">Brassica cretica</name>
    <name type="common">Mustard</name>
    <dbReference type="NCBI Taxonomy" id="69181"/>
    <lineage>
        <taxon>Eukaryota</taxon>
        <taxon>Viridiplantae</taxon>
        <taxon>Streptophyta</taxon>
        <taxon>Embryophyta</taxon>
        <taxon>Tracheophyta</taxon>
        <taxon>Spermatophyta</taxon>
        <taxon>Magnoliopsida</taxon>
        <taxon>eudicotyledons</taxon>
        <taxon>Gunneridae</taxon>
        <taxon>Pentapetalae</taxon>
        <taxon>rosids</taxon>
        <taxon>malvids</taxon>
        <taxon>Brassicales</taxon>
        <taxon>Brassicaceae</taxon>
        <taxon>Brassiceae</taxon>
        <taxon>Brassica</taxon>
    </lineage>
</organism>
<proteinExistence type="predicted"/>
<comment type="caution">
    <text evidence="1">The sequence shown here is derived from an EMBL/GenBank/DDBJ whole genome shotgun (WGS) entry which is preliminary data.</text>
</comment>
<reference evidence="1" key="1">
    <citation type="submission" date="2019-12" db="EMBL/GenBank/DDBJ databases">
        <title>Genome sequencing and annotation of Brassica cretica.</title>
        <authorList>
            <person name="Studholme D.J."/>
            <person name="Sarris P."/>
        </authorList>
    </citation>
    <scope>NUCLEOTIDE SEQUENCE</scope>
    <source>
        <strain evidence="1">PFS-109/04</strain>
        <tissue evidence="1">Leaf</tissue>
    </source>
</reference>
<sequence length="143" mass="16635">MKYNPNTRPSSPKFPNFKRKNKMTKIFELLQKPIQKKRQNADSQQQSVWNFPAHNEGKKRIDFIYGGCKFYNSVNSIKANQRRAKNNVGIREPLAGPDHEITFNENETADLNKFSSSSTLFLENYPLMISKAYRLGFSTFNHL</sequence>
<accession>A0A8S9R163</accession>
<name>A0A8S9R163_BRACR</name>
<evidence type="ECO:0000313" key="2">
    <source>
        <dbReference type="Proteomes" id="UP000712600"/>
    </source>
</evidence>
<dbReference type="AlphaFoldDB" id="A0A8S9R163"/>
<protein>
    <submittedName>
        <fullName evidence="1">Uncharacterized protein</fullName>
    </submittedName>
</protein>